<dbReference type="EMBL" id="CP095049">
    <property type="protein sequence ID" value="UOQ54743.1"/>
    <property type="molecule type" value="Genomic_DNA"/>
</dbReference>
<accession>A0ABY4FDI4</accession>
<dbReference type="Proteomes" id="UP000831785">
    <property type="component" value="Chromosome"/>
</dbReference>
<sequence length="55" mass="5975">MKNIDTTAKFDFKKTTITVFSKQPSPQAKLFSDDAETSSLPCATIIVVTGIFTSC</sequence>
<evidence type="ECO:0000313" key="1">
    <source>
        <dbReference type="EMBL" id="UOQ54743.1"/>
    </source>
</evidence>
<proteinExistence type="predicted"/>
<organism evidence="1 2">
    <name type="scientific">Hymenobacter cellulosivorans</name>
    <dbReference type="NCBI Taxonomy" id="2932249"/>
    <lineage>
        <taxon>Bacteria</taxon>
        <taxon>Pseudomonadati</taxon>
        <taxon>Bacteroidota</taxon>
        <taxon>Cytophagia</taxon>
        <taxon>Cytophagales</taxon>
        <taxon>Hymenobacteraceae</taxon>
        <taxon>Hymenobacter</taxon>
    </lineage>
</organism>
<evidence type="ECO:0000313" key="2">
    <source>
        <dbReference type="Proteomes" id="UP000831785"/>
    </source>
</evidence>
<name>A0ABY4FDI4_9BACT</name>
<protein>
    <submittedName>
        <fullName evidence="1">Uncharacterized protein</fullName>
    </submittedName>
</protein>
<reference evidence="1 2" key="1">
    <citation type="submission" date="2022-04" db="EMBL/GenBank/DDBJ databases">
        <title>Hymenobacter sp. isolated from the air.</title>
        <authorList>
            <person name="Won M."/>
            <person name="Lee C.-M."/>
            <person name="Woen H.-Y."/>
            <person name="Kwon S.-W."/>
        </authorList>
    </citation>
    <scope>NUCLEOTIDE SEQUENCE [LARGE SCALE GENOMIC DNA]</scope>
    <source>
        <strain evidence="2">5116 S-27</strain>
    </source>
</reference>
<keyword evidence="2" id="KW-1185">Reference proteome</keyword>
<dbReference type="RefSeq" id="WP_244722175.1">
    <property type="nucleotide sequence ID" value="NZ_CP095049.1"/>
</dbReference>
<gene>
    <name evidence="1" type="ORF">MUN80_08285</name>
</gene>